<proteinExistence type="predicted"/>
<name>A0A843WD06_COLES</name>
<dbReference type="AlphaFoldDB" id="A0A843WD06"/>
<protein>
    <submittedName>
        <fullName evidence="1">Uncharacterized protein</fullName>
    </submittedName>
</protein>
<evidence type="ECO:0000313" key="2">
    <source>
        <dbReference type="Proteomes" id="UP000652761"/>
    </source>
</evidence>
<evidence type="ECO:0000313" key="1">
    <source>
        <dbReference type="EMBL" id="MQM09203.1"/>
    </source>
</evidence>
<reference evidence="1" key="1">
    <citation type="submission" date="2017-07" db="EMBL/GenBank/DDBJ databases">
        <title>Taro Niue Genome Assembly and Annotation.</title>
        <authorList>
            <person name="Atibalentja N."/>
            <person name="Keating K."/>
            <person name="Fields C.J."/>
        </authorList>
    </citation>
    <scope>NUCLEOTIDE SEQUENCE</scope>
    <source>
        <strain evidence="1">Niue_2</strain>
        <tissue evidence="1">Leaf</tissue>
    </source>
</reference>
<dbReference type="Proteomes" id="UP000652761">
    <property type="component" value="Unassembled WGS sequence"/>
</dbReference>
<sequence>MVFANGAKASYSSQPGEEAGGLNFGAELEKTLALLLLVRGQRGRGLCGAVHQQDGLSHVGSEETDQWRWWVLGQLYVRRRRRRRPHRHH</sequence>
<comment type="caution">
    <text evidence="1">The sequence shown here is derived from an EMBL/GenBank/DDBJ whole genome shotgun (WGS) entry which is preliminary data.</text>
</comment>
<dbReference type="EMBL" id="NMUH01004314">
    <property type="protein sequence ID" value="MQM09203.1"/>
    <property type="molecule type" value="Genomic_DNA"/>
</dbReference>
<accession>A0A843WD06</accession>
<keyword evidence="2" id="KW-1185">Reference proteome</keyword>
<gene>
    <name evidence="1" type="ORF">Taro_042071</name>
</gene>
<organism evidence="1 2">
    <name type="scientific">Colocasia esculenta</name>
    <name type="common">Wild taro</name>
    <name type="synonym">Arum esculentum</name>
    <dbReference type="NCBI Taxonomy" id="4460"/>
    <lineage>
        <taxon>Eukaryota</taxon>
        <taxon>Viridiplantae</taxon>
        <taxon>Streptophyta</taxon>
        <taxon>Embryophyta</taxon>
        <taxon>Tracheophyta</taxon>
        <taxon>Spermatophyta</taxon>
        <taxon>Magnoliopsida</taxon>
        <taxon>Liliopsida</taxon>
        <taxon>Araceae</taxon>
        <taxon>Aroideae</taxon>
        <taxon>Colocasieae</taxon>
        <taxon>Colocasia</taxon>
    </lineage>
</organism>